<dbReference type="Proteomes" id="UP001165524">
    <property type="component" value="Unassembled WGS sequence"/>
</dbReference>
<evidence type="ECO:0000259" key="18">
    <source>
        <dbReference type="PROSITE" id="PS50975"/>
    </source>
</evidence>
<dbReference type="HAMAP" id="MF_00047">
    <property type="entry name" value="Dala_Dala_lig"/>
    <property type="match status" value="1"/>
</dbReference>
<dbReference type="PROSITE" id="PS00844">
    <property type="entry name" value="DALA_DALA_LIGASE_2"/>
    <property type="match status" value="1"/>
</dbReference>
<dbReference type="PANTHER" id="PTHR23132">
    <property type="entry name" value="D-ALANINE--D-ALANINE LIGASE"/>
    <property type="match status" value="1"/>
</dbReference>
<dbReference type="GO" id="GO:0016874">
    <property type="term" value="F:ligase activity"/>
    <property type="evidence" value="ECO:0007669"/>
    <property type="project" value="UniProtKB-KW"/>
</dbReference>
<evidence type="ECO:0000256" key="9">
    <source>
        <dbReference type="ARBA" id="ARBA00022598"/>
    </source>
</evidence>
<dbReference type="SUPFAM" id="SSF56059">
    <property type="entry name" value="Glutathione synthetase ATP-binding domain-like"/>
    <property type="match status" value="1"/>
</dbReference>
<evidence type="ECO:0000256" key="13">
    <source>
        <dbReference type="ARBA" id="ARBA00022984"/>
    </source>
</evidence>
<evidence type="ECO:0000256" key="16">
    <source>
        <dbReference type="HAMAP-Rule" id="MF_00047"/>
    </source>
</evidence>
<evidence type="ECO:0000256" key="15">
    <source>
        <dbReference type="ARBA" id="ARBA00047614"/>
    </source>
</evidence>
<comment type="cofactor">
    <cofactor evidence="2">
        <name>Mg(2+)</name>
        <dbReference type="ChEBI" id="CHEBI:18420"/>
    </cofactor>
</comment>
<dbReference type="Pfam" id="PF01820">
    <property type="entry name" value="Dala_Dala_lig_N"/>
    <property type="match status" value="1"/>
</dbReference>
<evidence type="ECO:0000256" key="10">
    <source>
        <dbReference type="ARBA" id="ARBA00022741"/>
    </source>
</evidence>
<evidence type="ECO:0000256" key="17">
    <source>
        <dbReference type="PROSITE-ProRule" id="PRU00409"/>
    </source>
</evidence>
<feature type="domain" description="ATP-grasp" evidence="18">
    <location>
        <begin position="112"/>
        <end position="302"/>
    </location>
</feature>
<comment type="catalytic activity">
    <reaction evidence="15 16">
        <text>2 D-alanine + ATP = D-alanyl-D-alanine + ADP + phosphate + H(+)</text>
        <dbReference type="Rhea" id="RHEA:11224"/>
        <dbReference type="ChEBI" id="CHEBI:15378"/>
        <dbReference type="ChEBI" id="CHEBI:30616"/>
        <dbReference type="ChEBI" id="CHEBI:43474"/>
        <dbReference type="ChEBI" id="CHEBI:57416"/>
        <dbReference type="ChEBI" id="CHEBI:57822"/>
        <dbReference type="ChEBI" id="CHEBI:456216"/>
        <dbReference type="EC" id="6.3.2.4"/>
    </reaction>
</comment>
<evidence type="ECO:0000256" key="14">
    <source>
        <dbReference type="ARBA" id="ARBA00023316"/>
    </source>
</evidence>
<evidence type="ECO:0000256" key="2">
    <source>
        <dbReference type="ARBA" id="ARBA00001946"/>
    </source>
</evidence>
<evidence type="ECO:0000256" key="12">
    <source>
        <dbReference type="ARBA" id="ARBA00022960"/>
    </source>
</evidence>
<dbReference type="InterPro" id="IPR011761">
    <property type="entry name" value="ATP-grasp"/>
</dbReference>
<comment type="function">
    <text evidence="3 16">Cell wall formation.</text>
</comment>
<sequence>MTDARAQLKKALARIGRVAVLAGGRSAEREISLDSGREVHAALRALGVLAEIVDPAEVTVETLTGFERVFIALHGRGGEDGVIQGVLEHLGVRYTGSGVMASAIGMDKVRTKLLWAGAGLPTPEFYVAGTAQPPELGYPLMIKPAREGSSIGMRKVDNAEELDEAIRAAREYDDAVLVERWVSGPEFTVAILNDRALPAIRLETPNSFYDFDAKYRADTTRYLCPCGLSEQQEGELKELALQAFRQVGAEGWGRVDVMQDSDGRFQLLEINTVPGMTDHSLVPMAARAAGMTFEELVAEILLSAREHTDG</sequence>
<dbReference type="InterPro" id="IPR016185">
    <property type="entry name" value="PreATP-grasp_dom_sf"/>
</dbReference>
<accession>A0ABT0E7Z6</accession>
<name>A0ABT0E7Z6_9GAMM</name>
<evidence type="ECO:0000256" key="5">
    <source>
        <dbReference type="ARBA" id="ARBA00004752"/>
    </source>
</evidence>
<keyword evidence="8 16" id="KW-0963">Cytoplasm</keyword>
<evidence type="ECO:0000313" key="20">
    <source>
        <dbReference type="Proteomes" id="UP001165524"/>
    </source>
</evidence>
<protein>
    <recommendedName>
        <fullName evidence="7 16">D-alanine--D-alanine ligase</fullName>
        <ecNumber evidence="7 16">6.3.2.4</ecNumber>
    </recommendedName>
    <alternativeName>
        <fullName evidence="16">D-Ala-D-Ala ligase</fullName>
    </alternativeName>
    <alternativeName>
        <fullName evidence="16">D-alanylalanine synthetase</fullName>
    </alternativeName>
</protein>
<evidence type="ECO:0000256" key="7">
    <source>
        <dbReference type="ARBA" id="ARBA00012216"/>
    </source>
</evidence>
<dbReference type="InterPro" id="IPR011127">
    <property type="entry name" value="Dala_Dala_lig_N"/>
</dbReference>
<keyword evidence="20" id="KW-1185">Reference proteome</keyword>
<dbReference type="InterPro" id="IPR011095">
    <property type="entry name" value="Dala_Dala_lig_C"/>
</dbReference>
<dbReference type="RefSeq" id="WP_246952068.1">
    <property type="nucleotide sequence ID" value="NZ_JALKII010000005.1"/>
</dbReference>
<dbReference type="InterPro" id="IPR005905">
    <property type="entry name" value="D_ala_D_ala"/>
</dbReference>
<evidence type="ECO:0000256" key="8">
    <source>
        <dbReference type="ARBA" id="ARBA00022490"/>
    </source>
</evidence>
<evidence type="ECO:0000256" key="6">
    <source>
        <dbReference type="ARBA" id="ARBA00010871"/>
    </source>
</evidence>
<dbReference type="Gene3D" id="3.30.470.20">
    <property type="entry name" value="ATP-grasp fold, B domain"/>
    <property type="match status" value="1"/>
</dbReference>
<dbReference type="NCBIfam" id="NF002378">
    <property type="entry name" value="PRK01372.1"/>
    <property type="match status" value="1"/>
</dbReference>
<comment type="similarity">
    <text evidence="6 16">Belongs to the D-alanine--D-alanine ligase family.</text>
</comment>
<evidence type="ECO:0000313" key="19">
    <source>
        <dbReference type="EMBL" id="MCK0537954.1"/>
    </source>
</evidence>
<dbReference type="PROSITE" id="PS00843">
    <property type="entry name" value="DALA_DALA_LIGASE_1"/>
    <property type="match status" value="1"/>
</dbReference>
<evidence type="ECO:0000256" key="1">
    <source>
        <dbReference type="ARBA" id="ARBA00001936"/>
    </source>
</evidence>
<dbReference type="EC" id="6.3.2.4" evidence="7 16"/>
<evidence type="ECO:0000256" key="3">
    <source>
        <dbReference type="ARBA" id="ARBA00003921"/>
    </source>
</evidence>
<keyword evidence="13 16" id="KW-0573">Peptidoglycan synthesis</keyword>
<dbReference type="PANTHER" id="PTHR23132:SF23">
    <property type="entry name" value="D-ALANINE--D-ALANINE LIGASE B"/>
    <property type="match status" value="1"/>
</dbReference>
<keyword evidence="11 17" id="KW-0067">ATP-binding</keyword>
<comment type="cofactor">
    <cofactor evidence="1">
        <name>Mn(2+)</name>
        <dbReference type="ChEBI" id="CHEBI:29035"/>
    </cofactor>
</comment>
<dbReference type="NCBIfam" id="TIGR01205">
    <property type="entry name" value="D_ala_D_alaTIGR"/>
    <property type="match status" value="1"/>
</dbReference>
<gene>
    <name evidence="16" type="primary">ddl</name>
    <name evidence="19" type="ORF">MU846_09545</name>
</gene>
<dbReference type="Gene3D" id="3.30.1490.20">
    <property type="entry name" value="ATP-grasp fold, A domain"/>
    <property type="match status" value="1"/>
</dbReference>
<dbReference type="SUPFAM" id="SSF52440">
    <property type="entry name" value="PreATP-grasp domain"/>
    <property type="match status" value="1"/>
</dbReference>
<keyword evidence="10 17" id="KW-0547">Nucleotide-binding</keyword>
<dbReference type="EMBL" id="JALKII010000005">
    <property type="protein sequence ID" value="MCK0537954.1"/>
    <property type="molecule type" value="Genomic_DNA"/>
</dbReference>
<keyword evidence="14 16" id="KW-0961">Cell wall biogenesis/degradation</keyword>
<dbReference type="Gene3D" id="3.40.50.20">
    <property type="match status" value="1"/>
</dbReference>
<comment type="pathway">
    <text evidence="5 16">Cell wall biogenesis; peptidoglycan biosynthesis.</text>
</comment>
<comment type="caution">
    <text evidence="19">The sequence shown here is derived from an EMBL/GenBank/DDBJ whole genome shotgun (WGS) entry which is preliminary data.</text>
</comment>
<reference evidence="19" key="1">
    <citation type="submission" date="2022-04" db="EMBL/GenBank/DDBJ databases">
        <title>Alcanivorax sp. CY1518 draft genome sequence.</title>
        <authorList>
            <person name="Zhao G."/>
            <person name="An M."/>
        </authorList>
    </citation>
    <scope>NUCLEOTIDE SEQUENCE</scope>
    <source>
        <strain evidence="19">CY1518</strain>
    </source>
</reference>
<dbReference type="Pfam" id="PF07478">
    <property type="entry name" value="Dala_Dala_lig_C"/>
    <property type="match status" value="1"/>
</dbReference>
<comment type="subcellular location">
    <subcellularLocation>
        <location evidence="4 16">Cytoplasm</location>
    </subcellularLocation>
</comment>
<proteinExistence type="inferred from homology"/>
<keyword evidence="9 16" id="KW-0436">Ligase</keyword>
<evidence type="ECO:0000256" key="4">
    <source>
        <dbReference type="ARBA" id="ARBA00004496"/>
    </source>
</evidence>
<dbReference type="InterPro" id="IPR000291">
    <property type="entry name" value="D-Ala_lig_Van_CS"/>
</dbReference>
<keyword evidence="12 16" id="KW-0133">Cell shape</keyword>
<dbReference type="InterPro" id="IPR013815">
    <property type="entry name" value="ATP_grasp_subdomain_1"/>
</dbReference>
<organism evidence="19 20">
    <name type="scientific">Alcanivorax quisquiliarum</name>
    <dbReference type="NCBI Taxonomy" id="2933565"/>
    <lineage>
        <taxon>Bacteria</taxon>
        <taxon>Pseudomonadati</taxon>
        <taxon>Pseudomonadota</taxon>
        <taxon>Gammaproteobacteria</taxon>
        <taxon>Oceanospirillales</taxon>
        <taxon>Alcanivoracaceae</taxon>
        <taxon>Alcanivorax</taxon>
    </lineage>
</organism>
<dbReference type="PIRSF" id="PIRSF039102">
    <property type="entry name" value="Ddl/VanB"/>
    <property type="match status" value="1"/>
</dbReference>
<evidence type="ECO:0000256" key="11">
    <source>
        <dbReference type="ARBA" id="ARBA00022840"/>
    </source>
</evidence>
<dbReference type="PROSITE" id="PS50975">
    <property type="entry name" value="ATP_GRASP"/>
    <property type="match status" value="1"/>
</dbReference>